<dbReference type="InterPro" id="IPR036236">
    <property type="entry name" value="Znf_C2H2_sf"/>
</dbReference>
<feature type="domain" description="C2H2-type" evidence="2">
    <location>
        <begin position="53"/>
        <end position="80"/>
    </location>
</feature>
<keyword evidence="4" id="KW-1185">Reference proteome</keyword>
<dbReference type="SMART" id="SM00355">
    <property type="entry name" value="ZnF_C2H2"/>
    <property type="match status" value="2"/>
</dbReference>
<gene>
    <name evidence="3" type="ORF">PHLCEN_2v7909</name>
</gene>
<dbReference type="EMBL" id="MLYV02000794">
    <property type="protein sequence ID" value="PSR77478.1"/>
    <property type="molecule type" value="Genomic_DNA"/>
</dbReference>
<dbReference type="Proteomes" id="UP000186601">
    <property type="component" value="Unassembled WGS sequence"/>
</dbReference>
<dbReference type="SUPFAM" id="SSF57667">
    <property type="entry name" value="beta-beta-alpha zinc fingers"/>
    <property type="match status" value="1"/>
</dbReference>
<dbReference type="PROSITE" id="PS00028">
    <property type="entry name" value="ZINC_FINGER_C2H2_1"/>
    <property type="match status" value="1"/>
</dbReference>
<accession>A0A2R6NVX5</accession>
<dbReference type="PROSITE" id="PS50157">
    <property type="entry name" value="ZINC_FINGER_C2H2_2"/>
    <property type="match status" value="2"/>
</dbReference>
<dbReference type="STRING" id="98765.A0A2R6NVX5"/>
<proteinExistence type="predicted"/>
<protein>
    <recommendedName>
        <fullName evidence="2">C2H2-type domain-containing protein</fullName>
    </recommendedName>
</protein>
<dbReference type="Gene3D" id="3.30.160.60">
    <property type="entry name" value="Classic Zinc Finger"/>
    <property type="match status" value="1"/>
</dbReference>
<dbReference type="OrthoDB" id="6077919at2759"/>
<evidence type="ECO:0000313" key="3">
    <source>
        <dbReference type="EMBL" id="PSR77478.1"/>
    </source>
</evidence>
<dbReference type="AlphaFoldDB" id="A0A2R6NVX5"/>
<keyword evidence="1" id="KW-0863">Zinc-finger</keyword>
<evidence type="ECO:0000313" key="4">
    <source>
        <dbReference type="Proteomes" id="UP000186601"/>
    </source>
</evidence>
<evidence type="ECO:0000259" key="2">
    <source>
        <dbReference type="PROSITE" id="PS50157"/>
    </source>
</evidence>
<dbReference type="InterPro" id="IPR013087">
    <property type="entry name" value="Znf_C2H2_type"/>
</dbReference>
<feature type="domain" description="C2H2-type" evidence="2">
    <location>
        <begin position="82"/>
        <end position="118"/>
    </location>
</feature>
<organism evidence="3 4">
    <name type="scientific">Hermanssonia centrifuga</name>
    <dbReference type="NCBI Taxonomy" id="98765"/>
    <lineage>
        <taxon>Eukaryota</taxon>
        <taxon>Fungi</taxon>
        <taxon>Dikarya</taxon>
        <taxon>Basidiomycota</taxon>
        <taxon>Agaricomycotina</taxon>
        <taxon>Agaricomycetes</taxon>
        <taxon>Polyporales</taxon>
        <taxon>Meruliaceae</taxon>
        <taxon>Hermanssonia</taxon>
    </lineage>
</organism>
<dbReference type="GO" id="GO:0008270">
    <property type="term" value="F:zinc ion binding"/>
    <property type="evidence" value="ECO:0007669"/>
    <property type="project" value="UniProtKB-KW"/>
</dbReference>
<evidence type="ECO:0000256" key="1">
    <source>
        <dbReference type="PROSITE-ProRule" id="PRU00042"/>
    </source>
</evidence>
<dbReference type="Pfam" id="PF12874">
    <property type="entry name" value="zf-met"/>
    <property type="match status" value="1"/>
</dbReference>
<keyword evidence="1" id="KW-0479">Metal-binding</keyword>
<reference evidence="3 4" key="1">
    <citation type="submission" date="2018-02" db="EMBL/GenBank/DDBJ databases">
        <title>Genome sequence of the basidiomycete white-rot fungus Phlebia centrifuga.</title>
        <authorList>
            <person name="Granchi Z."/>
            <person name="Peng M."/>
            <person name="de Vries R.P."/>
            <person name="Hilden K."/>
            <person name="Makela M.R."/>
            <person name="Grigoriev I."/>
            <person name="Riley R."/>
        </authorList>
    </citation>
    <scope>NUCLEOTIDE SEQUENCE [LARGE SCALE GENOMIC DNA]</scope>
    <source>
        <strain evidence="3 4">FBCC195</strain>
    </source>
</reference>
<comment type="caution">
    <text evidence="3">The sequence shown here is derived from an EMBL/GenBank/DDBJ whole genome shotgun (WGS) entry which is preliminary data.</text>
</comment>
<sequence>MTGRDVNELAVRLDKNRVITNPARLICGPDGSYPGPTVVTTRANERSWNGDAYECILCHRTFRSLSALNAHLNSPAHADKIFRCPRGFSGCGSEFKTLSGLMQHVESGSCGVHRFQKRVNRALDDITQGIRGITF</sequence>
<keyword evidence="1" id="KW-0862">Zinc</keyword>
<name>A0A2R6NVX5_9APHY</name>